<evidence type="ECO:0000313" key="5">
    <source>
        <dbReference type="Proteomes" id="UP001592581"/>
    </source>
</evidence>
<dbReference type="PANTHER" id="PTHR35526:SF3">
    <property type="entry name" value="ANTI-SIGMA-F FACTOR RSBW"/>
    <property type="match status" value="1"/>
</dbReference>
<comment type="caution">
    <text evidence="4">The sequence shown here is derived from an EMBL/GenBank/DDBJ whole genome shotgun (WGS) entry which is preliminary data.</text>
</comment>
<evidence type="ECO:0000256" key="1">
    <source>
        <dbReference type="ARBA" id="ARBA00022527"/>
    </source>
</evidence>
<keyword evidence="5" id="KW-1185">Reference proteome</keyword>
<dbReference type="GO" id="GO:0005524">
    <property type="term" value="F:ATP binding"/>
    <property type="evidence" value="ECO:0007669"/>
    <property type="project" value="UniProtKB-KW"/>
</dbReference>
<dbReference type="SUPFAM" id="SSF55874">
    <property type="entry name" value="ATPase domain of HSP90 chaperone/DNA topoisomerase II/histidine kinase"/>
    <property type="match status" value="1"/>
</dbReference>
<name>A0ABV6XIA8_9ACTN</name>
<evidence type="ECO:0000259" key="3">
    <source>
        <dbReference type="Pfam" id="PF13581"/>
    </source>
</evidence>
<proteinExistence type="predicted"/>
<dbReference type="InterPro" id="IPR003594">
    <property type="entry name" value="HATPase_dom"/>
</dbReference>
<keyword evidence="4" id="KW-0547">Nucleotide-binding</keyword>
<feature type="region of interest" description="Disordered" evidence="2">
    <location>
        <begin position="90"/>
        <end position="110"/>
    </location>
</feature>
<dbReference type="EC" id="2.7.13.3" evidence="4"/>
<keyword evidence="1" id="KW-0418">Kinase</keyword>
<protein>
    <submittedName>
        <fullName evidence="4">ATP-binding protein</fullName>
        <ecNumber evidence="4">2.7.13.3</ecNumber>
    </submittedName>
</protein>
<dbReference type="EMBL" id="JBEUKS010000002">
    <property type="protein sequence ID" value="MFC1438001.1"/>
    <property type="molecule type" value="Genomic_DNA"/>
</dbReference>
<sequence>MTDRSRKDRTGHRTLCRWTRTTPHPTAYAREQLRPALRNLGLDDEAIDDTVLAASEIIANATEHAEGPYELRLRTSGDYLVLEVHDRSHHLQSLPETGSVPAPDPAPGPAERLNALVGELAERGRRLALVHTLVQGRLTVRRTPTGKCTTISVPTP</sequence>
<keyword evidence="1" id="KW-0723">Serine/threonine-protein kinase</keyword>
<dbReference type="InterPro" id="IPR036890">
    <property type="entry name" value="HATPase_C_sf"/>
</dbReference>
<evidence type="ECO:0000256" key="2">
    <source>
        <dbReference type="SAM" id="MobiDB-lite"/>
    </source>
</evidence>
<gene>
    <name evidence="4" type="ORF">ABUW04_06990</name>
</gene>
<organism evidence="4 5">
    <name type="scientific">Streptacidiphilus jeojiensis</name>
    <dbReference type="NCBI Taxonomy" id="3229225"/>
    <lineage>
        <taxon>Bacteria</taxon>
        <taxon>Bacillati</taxon>
        <taxon>Actinomycetota</taxon>
        <taxon>Actinomycetes</taxon>
        <taxon>Kitasatosporales</taxon>
        <taxon>Streptomycetaceae</taxon>
        <taxon>Streptacidiphilus</taxon>
    </lineage>
</organism>
<keyword evidence="4" id="KW-0808">Transferase</keyword>
<reference evidence="4 5" key="1">
    <citation type="submission" date="2024-06" db="EMBL/GenBank/DDBJ databases">
        <authorList>
            <person name="Lee S.D."/>
        </authorList>
    </citation>
    <scope>NUCLEOTIDE SEQUENCE [LARGE SCALE GENOMIC DNA]</scope>
    <source>
        <strain evidence="4 5">N1-10</strain>
    </source>
</reference>
<dbReference type="InterPro" id="IPR050267">
    <property type="entry name" value="Anti-sigma-factor_SerPK"/>
</dbReference>
<dbReference type="RefSeq" id="WP_380563594.1">
    <property type="nucleotide sequence ID" value="NZ_JBEUKS010000002.1"/>
</dbReference>
<dbReference type="Gene3D" id="3.30.565.10">
    <property type="entry name" value="Histidine kinase-like ATPase, C-terminal domain"/>
    <property type="match status" value="1"/>
</dbReference>
<dbReference type="PANTHER" id="PTHR35526">
    <property type="entry name" value="ANTI-SIGMA-F FACTOR RSBW-RELATED"/>
    <property type="match status" value="1"/>
</dbReference>
<dbReference type="CDD" id="cd16936">
    <property type="entry name" value="HATPase_RsbW-like"/>
    <property type="match status" value="1"/>
</dbReference>
<accession>A0ABV6XIA8</accession>
<dbReference type="GO" id="GO:0004673">
    <property type="term" value="F:protein histidine kinase activity"/>
    <property type="evidence" value="ECO:0007669"/>
    <property type="project" value="UniProtKB-EC"/>
</dbReference>
<dbReference type="Pfam" id="PF13581">
    <property type="entry name" value="HATPase_c_2"/>
    <property type="match status" value="1"/>
</dbReference>
<keyword evidence="4" id="KW-0067">ATP-binding</keyword>
<feature type="domain" description="Histidine kinase/HSP90-like ATPase" evidence="3">
    <location>
        <begin position="25"/>
        <end position="152"/>
    </location>
</feature>
<evidence type="ECO:0000313" key="4">
    <source>
        <dbReference type="EMBL" id="MFC1438001.1"/>
    </source>
</evidence>
<dbReference type="Proteomes" id="UP001592581">
    <property type="component" value="Unassembled WGS sequence"/>
</dbReference>